<dbReference type="Proteomes" id="UP000317178">
    <property type="component" value="Chromosome"/>
</dbReference>
<evidence type="ECO:0000313" key="7">
    <source>
        <dbReference type="EMBL" id="QDU78333.1"/>
    </source>
</evidence>
<evidence type="ECO:0000256" key="6">
    <source>
        <dbReference type="SAM" id="Phobius"/>
    </source>
</evidence>
<dbReference type="PANTHER" id="PTHR30238:SF4">
    <property type="entry name" value="SLL1022 PROTEIN"/>
    <property type="match status" value="1"/>
</dbReference>
<reference evidence="7 8" key="1">
    <citation type="submission" date="2019-02" db="EMBL/GenBank/DDBJ databases">
        <title>Deep-cultivation of Planctomycetes and their phenomic and genomic characterization uncovers novel biology.</title>
        <authorList>
            <person name="Wiegand S."/>
            <person name="Jogler M."/>
            <person name="Boedeker C."/>
            <person name="Pinto D."/>
            <person name="Vollmers J."/>
            <person name="Rivas-Marin E."/>
            <person name="Kohn T."/>
            <person name="Peeters S.H."/>
            <person name="Heuer A."/>
            <person name="Rast P."/>
            <person name="Oberbeckmann S."/>
            <person name="Bunk B."/>
            <person name="Jeske O."/>
            <person name="Meyerdierks A."/>
            <person name="Storesund J.E."/>
            <person name="Kallscheuer N."/>
            <person name="Luecker S."/>
            <person name="Lage O.M."/>
            <person name="Pohl T."/>
            <person name="Merkel B.J."/>
            <person name="Hornburger P."/>
            <person name="Mueller R.-W."/>
            <person name="Bruemmer F."/>
            <person name="Labrenz M."/>
            <person name="Spormann A.M."/>
            <person name="Op den Camp H."/>
            <person name="Overmann J."/>
            <person name="Amann R."/>
            <person name="Jetten M.S.M."/>
            <person name="Mascher T."/>
            <person name="Medema M.H."/>
            <person name="Devos D.P."/>
            <person name="Kaster A.-K."/>
            <person name="Ovreas L."/>
            <person name="Rohde M."/>
            <person name="Galperin M.Y."/>
            <person name="Jogler C."/>
        </authorList>
    </citation>
    <scope>NUCLEOTIDE SEQUENCE [LARGE SCALE GENOMIC DNA]</scope>
    <source>
        <strain evidence="7 8">Pla110</strain>
    </source>
</reference>
<dbReference type="KEGG" id="plon:Pla110_00340"/>
<feature type="transmembrane region" description="Helical" evidence="6">
    <location>
        <begin position="220"/>
        <end position="239"/>
    </location>
</feature>
<keyword evidence="4 6" id="KW-1133">Transmembrane helix</keyword>
<feature type="transmembrane region" description="Helical" evidence="6">
    <location>
        <begin position="162"/>
        <end position="183"/>
    </location>
</feature>
<evidence type="ECO:0000313" key="8">
    <source>
        <dbReference type="Proteomes" id="UP000317178"/>
    </source>
</evidence>
<keyword evidence="8" id="KW-1185">Reference proteome</keyword>
<dbReference type="OrthoDB" id="9806211at2"/>
<evidence type="ECO:0000256" key="1">
    <source>
        <dbReference type="ARBA" id="ARBA00004141"/>
    </source>
</evidence>
<dbReference type="PANTHER" id="PTHR30238">
    <property type="entry name" value="MEMBRANE BOUND PREDICTED REDOX MODULATOR"/>
    <property type="match status" value="1"/>
</dbReference>
<dbReference type="RefSeq" id="WP_144991994.1">
    <property type="nucleotide sequence ID" value="NZ_CP036281.1"/>
</dbReference>
<keyword evidence="3 6" id="KW-0812">Transmembrane</keyword>
<sequence length="261" mass="28699">MDWIIALVALTCMEIILGIDNVVFIAILCGRLPESQRKKARLIGLGLALVLRILLLFSIKWVMGLTDPLFSLGFLTTWGLPEAYLTNEVLEISWRDLILLGGGLFLIANSVKELHHKMEDNSDENVEPEVASLGSVLVQIALLDLIFSLDSVITAVGMAEDIWVMVVAVVIAIIVMMVFSGAISRFIDKHATLKVLALSFLILIGVMLLAEGLGTHINKGYIYFAMAFSLIIEMVNLRVRSVAKRLGISKSELKKQKPPVA</sequence>
<evidence type="ECO:0000256" key="3">
    <source>
        <dbReference type="ARBA" id="ARBA00022692"/>
    </source>
</evidence>
<proteinExistence type="inferred from homology"/>
<dbReference type="EMBL" id="CP036281">
    <property type="protein sequence ID" value="QDU78333.1"/>
    <property type="molecule type" value="Genomic_DNA"/>
</dbReference>
<evidence type="ECO:0000256" key="2">
    <source>
        <dbReference type="ARBA" id="ARBA00007511"/>
    </source>
</evidence>
<feature type="transmembrane region" description="Helical" evidence="6">
    <location>
        <begin position="42"/>
        <end position="63"/>
    </location>
</feature>
<gene>
    <name evidence="7" type="ORF">Pla110_00340</name>
</gene>
<evidence type="ECO:0000256" key="4">
    <source>
        <dbReference type="ARBA" id="ARBA00022989"/>
    </source>
</evidence>
<dbReference type="AlphaFoldDB" id="A0A518CGH9"/>
<dbReference type="InterPro" id="IPR005496">
    <property type="entry name" value="Integral_membrane_TerC"/>
</dbReference>
<feature type="transmembrane region" description="Helical" evidence="6">
    <location>
        <begin position="6"/>
        <end position="30"/>
    </location>
</feature>
<protein>
    <submittedName>
        <fullName evidence="7">Integral membrane protein TerC family protein</fullName>
    </submittedName>
</protein>
<evidence type="ECO:0000256" key="5">
    <source>
        <dbReference type="ARBA" id="ARBA00023136"/>
    </source>
</evidence>
<accession>A0A518CGH9</accession>
<keyword evidence="5 6" id="KW-0472">Membrane</keyword>
<dbReference type="GO" id="GO:0016020">
    <property type="term" value="C:membrane"/>
    <property type="evidence" value="ECO:0007669"/>
    <property type="project" value="UniProtKB-SubCell"/>
</dbReference>
<name>A0A518CGH9_9PLAN</name>
<comment type="similarity">
    <text evidence="2">Belongs to the TerC family.</text>
</comment>
<comment type="subcellular location">
    <subcellularLocation>
        <location evidence="1">Membrane</location>
        <topology evidence="1">Multi-pass membrane protein</topology>
    </subcellularLocation>
</comment>
<organism evidence="7 8">
    <name type="scientific">Polystyrenella longa</name>
    <dbReference type="NCBI Taxonomy" id="2528007"/>
    <lineage>
        <taxon>Bacteria</taxon>
        <taxon>Pseudomonadati</taxon>
        <taxon>Planctomycetota</taxon>
        <taxon>Planctomycetia</taxon>
        <taxon>Planctomycetales</taxon>
        <taxon>Planctomycetaceae</taxon>
        <taxon>Polystyrenella</taxon>
    </lineage>
</organism>
<dbReference type="Pfam" id="PF03741">
    <property type="entry name" value="TerC"/>
    <property type="match status" value="1"/>
</dbReference>
<feature type="transmembrane region" description="Helical" evidence="6">
    <location>
        <begin position="195"/>
        <end position="214"/>
    </location>
</feature>